<keyword evidence="7" id="KW-1185">Reference proteome</keyword>
<dbReference type="InterPro" id="IPR012967">
    <property type="entry name" value="COMT_dimerisation"/>
</dbReference>
<feature type="domain" description="O-methyltransferase dimerisation" evidence="5">
    <location>
        <begin position="94"/>
        <end position="161"/>
    </location>
</feature>
<dbReference type="Proteomes" id="UP000481858">
    <property type="component" value="Unassembled WGS sequence"/>
</dbReference>
<dbReference type="Gene3D" id="1.10.10.10">
    <property type="entry name" value="Winged helix-like DNA-binding domain superfamily/Winged helix DNA-binding domain"/>
    <property type="match status" value="1"/>
</dbReference>
<dbReference type="InParanoid" id="A0A7C8IGS0"/>
<dbReference type="OrthoDB" id="1606438at2759"/>
<evidence type="ECO:0000259" key="5">
    <source>
        <dbReference type="Pfam" id="PF08100"/>
    </source>
</evidence>
<proteinExistence type="predicted"/>
<keyword evidence="3" id="KW-0949">S-adenosyl-L-methionine</keyword>
<evidence type="ECO:0000313" key="7">
    <source>
        <dbReference type="Proteomes" id="UP000481858"/>
    </source>
</evidence>
<dbReference type="InterPro" id="IPR036390">
    <property type="entry name" value="WH_DNA-bd_sf"/>
</dbReference>
<dbReference type="InterPro" id="IPR029063">
    <property type="entry name" value="SAM-dependent_MTases_sf"/>
</dbReference>
<dbReference type="PANTHER" id="PTHR43712">
    <property type="entry name" value="PUTATIVE (AFU_ORTHOLOGUE AFUA_4G14580)-RELATED"/>
    <property type="match status" value="1"/>
</dbReference>
<dbReference type="InterPro" id="IPR016461">
    <property type="entry name" value="COMT-like"/>
</dbReference>
<dbReference type="GO" id="GO:0008171">
    <property type="term" value="F:O-methyltransferase activity"/>
    <property type="evidence" value="ECO:0007669"/>
    <property type="project" value="InterPro"/>
</dbReference>
<dbReference type="SUPFAM" id="SSF46785">
    <property type="entry name" value="Winged helix' DNA-binding domain"/>
    <property type="match status" value="1"/>
</dbReference>
<dbReference type="EMBL" id="WUBL01000236">
    <property type="protein sequence ID" value="KAF2963060.1"/>
    <property type="molecule type" value="Genomic_DNA"/>
</dbReference>
<dbReference type="GO" id="GO:0046983">
    <property type="term" value="F:protein dimerization activity"/>
    <property type="evidence" value="ECO:0007669"/>
    <property type="project" value="InterPro"/>
</dbReference>
<dbReference type="Pfam" id="PF08100">
    <property type="entry name" value="Dimerisation"/>
    <property type="match status" value="1"/>
</dbReference>
<organism evidence="6 7">
    <name type="scientific">Xylaria multiplex</name>
    <dbReference type="NCBI Taxonomy" id="323545"/>
    <lineage>
        <taxon>Eukaryota</taxon>
        <taxon>Fungi</taxon>
        <taxon>Dikarya</taxon>
        <taxon>Ascomycota</taxon>
        <taxon>Pezizomycotina</taxon>
        <taxon>Sordariomycetes</taxon>
        <taxon>Xylariomycetidae</taxon>
        <taxon>Xylariales</taxon>
        <taxon>Xylariaceae</taxon>
        <taxon>Xylaria</taxon>
    </lineage>
</organism>
<dbReference type="SUPFAM" id="SSF53335">
    <property type="entry name" value="S-adenosyl-L-methionine-dependent methyltransferases"/>
    <property type="match status" value="1"/>
</dbReference>
<dbReference type="PROSITE" id="PS51683">
    <property type="entry name" value="SAM_OMT_II"/>
    <property type="match status" value="1"/>
</dbReference>
<evidence type="ECO:0000256" key="1">
    <source>
        <dbReference type="ARBA" id="ARBA00022603"/>
    </source>
</evidence>
<feature type="domain" description="O-methyltransferase C-terminal" evidence="4">
    <location>
        <begin position="266"/>
        <end position="399"/>
    </location>
</feature>
<dbReference type="Pfam" id="PF00891">
    <property type="entry name" value="Methyltransf_2"/>
    <property type="match status" value="1"/>
</dbReference>
<dbReference type="InterPro" id="IPR036388">
    <property type="entry name" value="WH-like_DNA-bd_sf"/>
</dbReference>
<dbReference type="PANTHER" id="PTHR43712:SF12">
    <property type="entry name" value="STERIGMATOCYSTIN 8-O-METHYLTRANSFERASE"/>
    <property type="match status" value="1"/>
</dbReference>
<evidence type="ECO:0000313" key="6">
    <source>
        <dbReference type="EMBL" id="KAF2963060.1"/>
    </source>
</evidence>
<evidence type="ECO:0000256" key="3">
    <source>
        <dbReference type="ARBA" id="ARBA00022691"/>
    </source>
</evidence>
<dbReference type="Gene3D" id="3.40.50.150">
    <property type="entry name" value="Vaccinia Virus protein VP39"/>
    <property type="match status" value="2"/>
</dbReference>
<keyword evidence="2" id="KW-0808">Transferase</keyword>
<sequence length="423" mass="48010">MEAKPVYENTQLKPPNMLNIAKDILRDTERLVQYLSQNSLHVPTYDLNSTDRPDTEEYLSFQARLVANLEDLQYLVQGPKKAMRIMLCLGEDLAALQVAFQLNFFDHVPSSGAISVAELALKVGLDEDRLCRFIRILATHRIFTEQVPGYFSHTPSSILFHNDEDLKCTGQYILDEMFKAATESASCVQATPHQSDSIHSPFAIRHQVPLFKYYEQNPHHAKRFAKAMAGWTKCAVISPELCLFMPTNVQTQWIGTLISKEGFRGEFPQLSFVVQDLLPQMRVESNGDASTSVMDRVAFMQHDFFEPQPLKDVAAVLLRQVTHNWTDQEVVGIFKALVPTMESSKPGTPLLINDTVMPEPGRIPMHMERELRAIDMLMFVCLGAKQRTQLEFEELLRKADQRFVVHGGHVQGSLSLIEVHLEI</sequence>
<reference evidence="6 7" key="1">
    <citation type="submission" date="2019-12" db="EMBL/GenBank/DDBJ databases">
        <title>Draft genome sequence of the ascomycete Xylaria multiplex DSM 110363.</title>
        <authorList>
            <person name="Buettner E."/>
            <person name="Kellner H."/>
        </authorList>
    </citation>
    <scope>NUCLEOTIDE SEQUENCE [LARGE SCALE GENOMIC DNA]</scope>
    <source>
        <strain evidence="6 7">DSM 110363</strain>
    </source>
</reference>
<accession>A0A7C8IGS0</accession>
<dbReference type="InterPro" id="IPR001077">
    <property type="entry name" value="COMT_C"/>
</dbReference>
<gene>
    <name evidence="6" type="ORF">GQX73_g10514</name>
</gene>
<evidence type="ECO:0000259" key="4">
    <source>
        <dbReference type="Pfam" id="PF00891"/>
    </source>
</evidence>
<comment type="caution">
    <text evidence="6">The sequence shown here is derived from an EMBL/GenBank/DDBJ whole genome shotgun (WGS) entry which is preliminary data.</text>
</comment>
<keyword evidence="1" id="KW-0489">Methyltransferase</keyword>
<name>A0A7C8IGS0_9PEZI</name>
<dbReference type="GO" id="GO:0032259">
    <property type="term" value="P:methylation"/>
    <property type="evidence" value="ECO:0007669"/>
    <property type="project" value="UniProtKB-KW"/>
</dbReference>
<dbReference type="AlphaFoldDB" id="A0A7C8IGS0"/>
<protein>
    <submittedName>
        <fullName evidence="6">Uncharacterized protein</fullName>
    </submittedName>
</protein>
<evidence type="ECO:0000256" key="2">
    <source>
        <dbReference type="ARBA" id="ARBA00022679"/>
    </source>
</evidence>